<evidence type="ECO:0000256" key="8">
    <source>
        <dbReference type="SAM" id="MobiDB-lite"/>
    </source>
</evidence>
<feature type="region of interest" description="Disordered" evidence="8">
    <location>
        <begin position="618"/>
        <end position="686"/>
    </location>
</feature>
<evidence type="ECO:0000256" key="7">
    <source>
        <dbReference type="ARBA" id="ARBA00023237"/>
    </source>
</evidence>
<dbReference type="EMBL" id="JTDN01000001">
    <property type="protein sequence ID" value="KHL26835.1"/>
    <property type="molecule type" value="Genomic_DNA"/>
</dbReference>
<dbReference type="STRING" id="1572751.PK98_07460"/>
<keyword evidence="5 9" id="KW-0732">Signal</keyword>
<keyword evidence="4" id="KW-0812">Transmembrane</keyword>
<feature type="signal peptide" evidence="9">
    <location>
        <begin position="1"/>
        <end position="22"/>
    </location>
</feature>
<keyword evidence="7" id="KW-0998">Cell outer membrane</keyword>
<keyword evidence="6" id="KW-0472">Membrane</keyword>
<dbReference type="Gene3D" id="2.40.170.20">
    <property type="entry name" value="TonB-dependent receptor, beta-barrel domain"/>
    <property type="match status" value="2"/>
</dbReference>
<dbReference type="GO" id="GO:0009279">
    <property type="term" value="C:cell outer membrane"/>
    <property type="evidence" value="ECO:0007669"/>
    <property type="project" value="UniProtKB-SubCell"/>
</dbReference>
<evidence type="ECO:0000256" key="3">
    <source>
        <dbReference type="ARBA" id="ARBA00022452"/>
    </source>
</evidence>
<protein>
    <recommendedName>
        <fullName evidence="12">TonB-dependent receptor</fullName>
    </recommendedName>
</protein>
<comment type="caution">
    <text evidence="10">The sequence shown here is derived from an EMBL/GenBank/DDBJ whole genome shotgun (WGS) entry which is preliminary data.</text>
</comment>
<dbReference type="InterPro" id="IPR037066">
    <property type="entry name" value="Plug_dom_sf"/>
</dbReference>
<keyword evidence="11" id="KW-1185">Reference proteome</keyword>
<dbReference type="GO" id="GO:0044718">
    <property type="term" value="P:siderophore transmembrane transport"/>
    <property type="evidence" value="ECO:0007669"/>
    <property type="project" value="TreeGrafter"/>
</dbReference>
<evidence type="ECO:0000256" key="5">
    <source>
        <dbReference type="ARBA" id="ARBA00022729"/>
    </source>
</evidence>
<evidence type="ECO:0000256" key="6">
    <source>
        <dbReference type="ARBA" id="ARBA00023136"/>
    </source>
</evidence>
<evidence type="ECO:0000256" key="4">
    <source>
        <dbReference type="ARBA" id="ARBA00022692"/>
    </source>
</evidence>
<dbReference type="InterPro" id="IPR036942">
    <property type="entry name" value="Beta-barrel_TonB_sf"/>
</dbReference>
<sequence>MTLSATLAGAALALTPAGPAFAQETTQPDEQAVPGEAVVDEAANEIIVFARSLRGQVDAAEAPLLELGEEDIASYGAGSIDELLELLAPQVTSGSGRGDGRPVILVNGVRIASFRELRSYPPEAIEKVEVFPESVAQKYGYSADQRVVNIILKANYASREIEAEYGQPWDGGFSTQEVEATLLRISGPSRFNLNLRWENGSILTEAERGVLQAVGSVGLPGDPDQARYRSLVSDTAGLEGTVNWTTSLDDAGTSLSLNGTVERDDSFSLQGLDTVTLTDPGGITALRVLGAEDPRTVDRRTTTYSVASALNATVADWQLTGTVDASRQDQRTLTARRADTSGLVAAAAAGTLPITGDLGQLPDAGLDRADSTTDTLSSKITANGRPLLLPAGDLSVTLDAGYDWTRLTREDTRSATQRAQLTRGNVNGGISVSIPLTSVRDDFLADVGNLSLNLTGGVDHLSDFGTLTDWSAGLIWGVTDTLTFRATRVGREQAPSLAQLGNPTIETPNVSIFDFNTGQTVLATIISGGNPTLPEQQQSDWNVGVNWQLPFLERSNIELEYVNTQSEDVAQGFPVLTPTIEAAFPRRVSRDADGRLVSVDQRPVTFAQQKSSRIRVGLNLTGPLGDPFTPEQQAARESRDPLRSALRPGGGTSGGTAAPGRTPSSGQSGGPGGPGRRGGGFGADLTPEQRDQMAAFRQTFCSSDPAVSGAADLTVLPEGLQQRLRGPDGQIAPERLQTFRERFCSREAPFGRSSGAGGQTSAPGAGAPPPSDSERDEREQPRPAAAGGATPQTGGPAGGAPRGGPGGGPGSGRGGNPFGGGGNGQGRWNLNLDYRYELENEALISEGGPVLDLLNGDALTSDPESRHRVQLRGGLFYRGLGASLQGQYISASDLNGSIRPGGTDLRFGDLATFSLRTFVNMNERGTLTQRVPLLENVRVSFSIDNIFDARRRVTDEAGVVPIRYQPFLQDAVGRRFEIELRKLF</sequence>
<dbReference type="PANTHER" id="PTHR30069">
    <property type="entry name" value="TONB-DEPENDENT OUTER MEMBRANE RECEPTOR"/>
    <property type="match status" value="1"/>
</dbReference>
<evidence type="ECO:0000313" key="10">
    <source>
        <dbReference type="EMBL" id="KHL26835.1"/>
    </source>
</evidence>
<feature type="compositionally biased region" description="Basic and acidic residues" evidence="8">
    <location>
        <begin position="772"/>
        <end position="781"/>
    </location>
</feature>
<evidence type="ECO:0000313" key="11">
    <source>
        <dbReference type="Proteomes" id="UP000030988"/>
    </source>
</evidence>
<dbReference type="InterPro" id="IPR039426">
    <property type="entry name" value="TonB-dep_rcpt-like"/>
</dbReference>
<feature type="chain" id="PRO_5002087405" description="TonB-dependent receptor" evidence="9">
    <location>
        <begin position="23"/>
        <end position="984"/>
    </location>
</feature>
<reference evidence="10 11" key="1">
    <citation type="submission" date="2014-11" db="EMBL/GenBank/DDBJ databases">
        <title>Draft genome sequence of Kirrobacter mercurialis.</title>
        <authorList>
            <person name="Coil D.A."/>
            <person name="Eisen J.A."/>
        </authorList>
    </citation>
    <scope>NUCLEOTIDE SEQUENCE [LARGE SCALE GENOMIC DNA]</scope>
    <source>
        <strain evidence="10 11">Coronado</strain>
    </source>
</reference>
<organism evidence="10 11">
    <name type="scientific">Croceibacterium mercuriale</name>
    <dbReference type="NCBI Taxonomy" id="1572751"/>
    <lineage>
        <taxon>Bacteria</taxon>
        <taxon>Pseudomonadati</taxon>
        <taxon>Pseudomonadota</taxon>
        <taxon>Alphaproteobacteria</taxon>
        <taxon>Sphingomonadales</taxon>
        <taxon>Erythrobacteraceae</taxon>
        <taxon>Croceibacterium</taxon>
    </lineage>
</organism>
<dbReference type="SUPFAM" id="SSF56935">
    <property type="entry name" value="Porins"/>
    <property type="match status" value="2"/>
</dbReference>
<dbReference type="Proteomes" id="UP000030988">
    <property type="component" value="Unassembled WGS sequence"/>
</dbReference>
<dbReference type="PANTHER" id="PTHR30069:SF29">
    <property type="entry name" value="HEMOGLOBIN AND HEMOGLOBIN-HAPTOGLOBIN-BINDING PROTEIN 1-RELATED"/>
    <property type="match status" value="1"/>
</dbReference>
<feature type="compositionally biased region" description="Gly residues" evidence="8">
    <location>
        <begin position="667"/>
        <end position="682"/>
    </location>
</feature>
<comment type="subcellular location">
    <subcellularLocation>
        <location evidence="1">Cell outer membrane</location>
        <topology evidence="1">Multi-pass membrane protein</topology>
    </subcellularLocation>
</comment>
<evidence type="ECO:0008006" key="12">
    <source>
        <dbReference type="Google" id="ProtNLM"/>
    </source>
</evidence>
<evidence type="ECO:0000256" key="1">
    <source>
        <dbReference type="ARBA" id="ARBA00004571"/>
    </source>
</evidence>
<name>A0A0B2C3V2_9SPHN</name>
<dbReference type="AlphaFoldDB" id="A0A0B2C3V2"/>
<feature type="compositionally biased region" description="Gly residues" evidence="8">
    <location>
        <begin position="795"/>
        <end position="824"/>
    </location>
</feature>
<gene>
    <name evidence="10" type="ORF">PK98_07460</name>
</gene>
<evidence type="ECO:0000256" key="2">
    <source>
        <dbReference type="ARBA" id="ARBA00022448"/>
    </source>
</evidence>
<feature type="compositionally biased region" description="Low complexity" evidence="8">
    <location>
        <begin position="655"/>
        <end position="666"/>
    </location>
</feature>
<dbReference type="GO" id="GO:0015344">
    <property type="term" value="F:siderophore uptake transmembrane transporter activity"/>
    <property type="evidence" value="ECO:0007669"/>
    <property type="project" value="TreeGrafter"/>
</dbReference>
<accession>A0A0B2C3V2</accession>
<keyword evidence="2" id="KW-0813">Transport</keyword>
<feature type="region of interest" description="Disordered" evidence="8">
    <location>
        <begin position="748"/>
        <end position="824"/>
    </location>
</feature>
<feature type="compositionally biased region" description="Low complexity" evidence="8">
    <location>
        <begin position="782"/>
        <end position="794"/>
    </location>
</feature>
<dbReference type="Gene3D" id="2.170.130.10">
    <property type="entry name" value="TonB-dependent receptor, plug domain"/>
    <property type="match status" value="1"/>
</dbReference>
<keyword evidence="3" id="KW-1134">Transmembrane beta strand</keyword>
<evidence type="ECO:0000256" key="9">
    <source>
        <dbReference type="SAM" id="SignalP"/>
    </source>
</evidence>
<proteinExistence type="predicted"/>